<dbReference type="EMBL" id="JALPRX010000138">
    <property type="protein sequence ID" value="MCK8787683.1"/>
    <property type="molecule type" value="Genomic_DNA"/>
</dbReference>
<evidence type="ECO:0000256" key="5">
    <source>
        <dbReference type="ARBA" id="ARBA00022692"/>
    </source>
</evidence>
<evidence type="ECO:0000259" key="9">
    <source>
        <dbReference type="PROSITE" id="PS51012"/>
    </source>
</evidence>
<protein>
    <submittedName>
        <fullName evidence="10">ABC transporter permease</fullName>
    </submittedName>
</protein>
<keyword evidence="7 8" id="KW-0472">Membrane</keyword>
<comment type="caution">
    <text evidence="10">The sequence shown here is derived from an EMBL/GenBank/DDBJ whole genome shotgun (WGS) entry which is preliminary data.</text>
</comment>
<evidence type="ECO:0000256" key="7">
    <source>
        <dbReference type="ARBA" id="ARBA00023136"/>
    </source>
</evidence>
<comment type="subcellular location">
    <subcellularLocation>
        <location evidence="1">Cell membrane</location>
        <topology evidence="1">Multi-pass membrane protein</topology>
    </subcellularLocation>
</comment>
<dbReference type="PANTHER" id="PTHR30294:SF47">
    <property type="entry name" value="INNER MEMBRANE TRANSPORT PERMEASE YHHJ"/>
    <property type="match status" value="1"/>
</dbReference>
<proteinExistence type="inferred from homology"/>
<accession>A0A9X1YCL3</accession>
<dbReference type="PANTHER" id="PTHR30294">
    <property type="entry name" value="MEMBRANE COMPONENT OF ABC TRANSPORTER YHHJ-RELATED"/>
    <property type="match status" value="1"/>
</dbReference>
<keyword evidence="3" id="KW-0813">Transport</keyword>
<feature type="transmembrane region" description="Helical" evidence="8">
    <location>
        <begin position="290"/>
        <end position="309"/>
    </location>
</feature>
<evidence type="ECO:0000313" key="11">
    <source>
        <dbReference type="Proteomes" id="UP001139516"/>
    </source>
</evidence>
<dbReference type="GO" id="GO:0140359">
    <property type="term" value="F:ABC-type transporter activity"/>
    <property type="evidence" value="ECO:0007669"/>
    <property type="project" value="InterPro"/>
</dbReference>
<dbReference type="GO" id="GO:0005886">
    <property type="term" value="C:plasma membrane"/>
    <property type="evidence" value="ECO:0007669"/>
    <property type="project" value="UniProtKB-SubCell"/>
</dbReference>
<feature type="transmembrane region" description="Helical" evidence="8">
    <location>
        <begin position="257"/>
        <end position="278"/>
    </location>
</feature>
<evidence type="ECO:0000313" key="10">
    <source>
        <dbReference type="EMBL" id="MCK8787683.1"/>
    </source>
</evidence>
<reference evidence="10" key="1">
    <citation type="submission" date="2022-04" db="EMBL/GenBank/DDBJ databases">
        <title>Roseomonas acroporae sp. nov., isolated from coral Acropora digitifera.</title>
        <authorList>
            <person name="Sun H."/>
        </authorList>
    </citation>
    <scope>NUCLEOTIDE SEQUENCE</scope>
    <source>
        <strain evidence="10">NAR14</strain>
    </source>
</reference>
<gene>
    <name evidence="10" type="ORF">M0638_25275</name>
</gene>
<name>A0A9X1YCL3_9PROT</name>
<dbReference type="InterPro" id="IPR047817">
    <property type="entry name" value="ABC2_TM_bact-type"/>
</dbReference>
<keyword evidence="5 8" id="KW-0812">Transmembrane</keyword>
<keyword evidence="6 8" id="KW-1133">Transmembrane helix</keyword>
<dbReference type="Pfam" id="PF12698">
    <property type="entry name" value="ABC2_membrane_3"/>
    <property type="match status" value="1"/>
</dbReference>
<dbReference type="InterPro" id="IPR051449">
    <property type="entry name" value="ABC-2_transporter_component"/>
</dbReference>
<keyword evidence="11" id="KW-1185">Reference proteome</keyword>
<sequence length="373" mass="39231">MRAGIGTALGNILWLTIKELRVLRADPVLLLLVAYTFTAAVYTVATGVKTEVRNAAVAVVDEDRSGLSRAVVAALLPPLFQPPVPLAPAEVAPALDAGRFVFVLQLPPRFESDLLAARPVNLGLDVDATAMAQAGNGAAYIQQIVQSTVAERLGSPPSPIELVIRLRFNPNGLPEWFTSVMQVMNSTLILSIILPGAALLREREHGTLEHLLAMPVTPLQILLAKIGANALVIVTAAILSLLLVVRGLLGVPIAGSVPLFVVGTMLFQVSVAALGVLLATMTSSTGQFGLLALPAFILMMLLSGSMTPLESMPGWLQHAVQVLPTTQFVAFAQSVLFRGAGLDIVAPRLAALAVLGVLFLGGAYLRLRDTLAS</sequence>
<evidence type="ECO:0000256" key="3">
    <source>
        <dbReference type="ARBA" id="ARBA00022448"/>
    </source>
</evidence>
<dbReference type="InterPro" id="IPR013525">
    <property type="entry name" value="ABC2_TM"/>
</dbReference>
<feature type="domain" description="ABC transmembrane type-2" evidence="9">
    <location>
        <begin position="138"/>
        <end position="370"/>
    </location>
</feature>
<feature type="transmembrane region" description="Helical" evidence="8">
    <location>
        <begin position="28"/>
        <end position="45"/>
    </location>
</feature>
<evidence type="ECO:0000256" key="1">
    <source>
        <dbReference type="ARBA" id="ARBA00004651"/>
    </source>
</evidence>
<dbReference type="RefSeq" id="WP_248669733.1">
    <property type="nucleotide sequence ID" value="NZ_JALPRX010000138.1"/>
</dbReference>
<feature type="transmembrane region" description="Helical" evidence="8">
    <location>
        <begin position="176"/>
        <end position="200"/>
    </location>
</feature>
<dbReference type="Gene3D" id="3.40.1710.10">
    <property type="entry name" value="abc type-2 transporter like domain"/>
    <property type="match status" value="1"/>
</dbReference>
<organism evidence="10 11">
    <name type="scientific">Roseomonas acroporae</name>
    <dbReference type="NCBI Taxonomy" id="2937791"/>
    <lineage>
        <taxon>Bacteria</taxon>
        <taxon>Pseudomonadati</taxon>
        <taxon>Pseudomonadota</taxon>
        <taxon>Alphaproteobacteria</taxon>
        <taxon>Acetobacterales</taxon>
        <taxon>Roseomonadaceae</taxon>
        <taxon>Roseomonas</taxon>
    </lineage>
</organism>
<comment type="similarity">
    <text evidence="2">Belongs to the ABC-2 integral membrane protein family.</text>
</comment>
<dbReference type="PROSITE" id="PS51012">
    <property type="entry name" value="ABC_TM2"/>
    <property type="match status" value="1"/>
</dbReference>
<feature type="transmembrane region" description="Helical" evidence="8">
    <location>
        <begin position="349"/>
        <end position="367"/>
    </location>
</feature>
<feature type="transmembrane region" description="Helical" evidence="8">
    <location>
        <begin position="221"/>
        <end position="245"/>
    </location>
</feature>
<evidence type="ECO:0000256" key="8">
    <source>
        <dbReference type="SAM" id="Phobius"/>
    </source>
</evidence>
<evidence type="ECO:0000256" key="4">
    <source>
        <dbReference type="ARBA" id="ARBA00022475"/>
    </source>
</evidence>
<dbReference type="Proteomes" id="UP001139516">
    <property type="component" value="Unassembled WGS sequence"/>
</dbReference>
<evidence type="ECO:0000256" key="2">
    <source>
        <dbReference type="ARBA" id="ARBA00007783"/>
    </source>
</evidence>
<evidence type="ECO:0000256" key="6">
    <source>
        <dbReference type="ARBA" id="ARBA00022989"/>
    </source>
</evidence>
<keyword evidence="4" id="KW-1003">Cell membrane</keyword>
<dbReference type="AlphaFoldDB" id="A0A9X1YCL3"/>